<proteinExistence type="predicted"/>
<name>A0A5S4F4J1_9ACTN</name>
<reference evidence="1 2" key="1">
    <citation type="submission" date="2019-05" db="EMBL/GenBank/DDBJ databases">
        <title>Draft genome sequence of Nonomuraea turkmeniaca DSM 43926.</title>
        <authorList>
            <person name="Saricaoglu S."/>
            <person name="Isik K."/>
        </authorList>
    </citation>
    <scope>NUCLEOTIDE SEQUENCE [LARGE SCALE GENOMIC DNA]</scope>
    <source>
        <strain evidence="1 2">DSM 43926</strain>
    </source>
</reference>
<dbReference type="RefSeq" id="WP_138671356.1">
    <property type="nucleotide sequence ID" value="NZ_VCKY01000170.1"/>
</dbReference>
<organism evidence="1 2">
    <name type="scientific">Nonomuraea turkmeniaca</name>
    <dbReference type="NCBI Taxonomy" id="103838"/>
    <lineage>
        <taxon>Bacteria</taxon>
        <taxon>Bacillati</taxon>
        <taxon>Actinomycetota</taxon>
        <taxon>Actinomycetes</taxon>
        <taxon>Streptosporangiales</taxon>
        <taxon>Streptosporangiaceae</taxon>
        <taxon>Nonomuraea</taxon>
    </lineage>
</organism>
<dbReference type="EMBL" id="VCKY01000170">
    <property type="protein sequence ID" value="TMR10979.1"/>
    <property type="molecule type" value="Genomic_DNA"/>
</dbReference>
<evidence type="ECO:0000313" key="1">
    <source>
        <dbReference type="EMBL" id="TMR10979.1"/>
    </source>
</evidence>
<accession>A0A5S4F4J1</accession>
<sequence>MTDRSPKRLSWSDWHADSLVAIGTFNGSRAFTITRAHDVTGTLLDRDKPFALSNYIGMPGPLDYPSLEQAQERAEVLLEAFLADFGLTVADPYADLATHYTIHPIPPGQSGHDPAQAVHVIAYGTAWVIRSGRPGGDYWDRNPQRRGWCPPRGTMERFLIGDRTEALEEAHRAAGLDIPTRQA</sequence>
<keyword evidence="2" id="KW-1185">Reference proteome</keyword>
<protein>
    <submittedName>
        <fullName evidence="1">Uncharacterized protein</fullName>
    </submittedName>
</protein>
<evidence type="ECO:0000313" key="2">
    <source>
        <dbReference type="Proteomes" id="UP000309128"/>
    </source>
</evidence>
<dbReference type="Proteomes" id="UP000309128">
    <property type="component" value="Unassembled WGS sequence"/>
</dbReference>
<gene>
    <name evidence="1" type="ORF">ETD86_37320</name>
</gene>
<dbReference type="AlphaFoldDB" id="A0A5S4F4J1"/>
<comment type="caution">
    <text evidence="1">The sequence shown here is derived from an EMBL/GenBank/DDBJ whole genome shotgun (WGS) entry which is preliminary data.</text>
</comment>